<evidence type="ECO:0000256" key="1">
    <source>
        <dbReference type="ARBA" id="ARBA00005068"/>
    </source>
</evidence>
<keyword evidence="6" id="KW-1185">Reference proteome</keyword>
<keyword evidence="3" id="KW-0448">Lipopolysaccharide biosynthesis</keyword>
<dbReference type="EMBL" id="JAERRA010000001">
    <property type="protein sequence ID" value="MBL0719533.1"/>
    <property type="molecule type" value="Genomic_DNA"/>
</dbReference>
<comment type="pathway">
    <text evidence="1">Bacterial outer membrane biogenesis; lipooligosaccharide biosynthesis.</text>
</comment>
<comment type="pathway">
    <text evidence="2">Glycan metabolism; lacto-N-neotetraose biosynthesis.</text>
</comment>
<organism evidence="5 6">
    <name type="scientific">Aquariibacter lacus</name>
    <dbReference type="NCBI Taxonomy" id="2801332"/>
    <lineage>
        <taxon>Bacteria</taxon>
        <taxon>Pseudomonadati</taxon>
        <taxon>Pseudomonadota</taxon>
        <taxon>Betaproteobacteria</taxon>
        <taxon>Burkholderiales</taxon>
        <taxon>Sphaerotilaceae</taxon>
        <taxon>Aquariibacter</taxon>
    </lineage>
</organism>
<evidence type="ECO:0000256" key="2">
    <source>
        <dbReference type="ARBA" id="ARBA00005222"/>
    </source>
</evidence>
<dbReference type="CDD" id="cd06532">
    <property type="entry name" value="Glyco_transf_25"/>
    <property type="match status" value="1"/>
</dbReference>
<dbReference type="Proteomes" id="UP000643207">
    <property type="component" value="Unassembled WGS sequence"/>
</dbReference>
<dbReference type="GO" id="GO:0009103">
    <property type="term" value="P:lipopolysaccharide biosynthetic process"/>
    <property type="evidence" value="ECO:0007669"/>
    <property type="project" value="UniProtKB-KW"/>
</dbReference>
<accession>A0A9X0XGJ5</accession>
<name>A0A9X0XGJ5_9BURK</name>
<dbReference type="InterPro" id="IPR002654">
    <property type="entry name" value="Glyco_trans_25"/>
</dbReference>
<dbReference type="Pfam" id="PF01755">
    <property type="entry name" value="Glyco_transf_25"/>
    <property type="match status" value="1"/>
</dbReference>
<protein>
    <submittedName>
        <fullName evidence="5">Glycosyltransferase family 25 protein</fullName>
    </submittedName>
</protein>
<dbReference type="AlphaFoldDB" id="A0A9X0XGJ5"/>
<proteinExistence type="predicted"/>
<dbReference type="RefSeq" id="WP_201824876.1">
    <property type="nucleotide sequence ID" value="NZ_JAERRA010000001.1"/>
</dbReference>
<feature type="domain" description="Glycosyl transferase family 25" evidence="4">
    <location>
        <begin position="11"/>
        <end position="106"/>
    </location>
</feature>
<comment type="caution">
    <text evidence="5">The sequence shown here is derived from an EMBL/GenBank/DDBJ whole genome shotgun (WGS) entry which is preliminary data.</text>
</comment>
<gene>
    <name evidence="5" type="ORF">JI742_06485</name>
</gene>
<reference evidence="5 6" key="1">
    <citation type="submission" date="2021-01" db="EMBL/GenBank/DDBJ databases">
        <title>Piscinibacter sp. Jin2 Genome sequencing and assembly.</title>
        <authorList>
            <person name="Kim I."/>
        </authorList>
    </citation>
    <scope>NUCLEOTIDE SEQUENCE [LARGE SCALE GENOMIC DNA]</scope>
    <source>
        <strain evidence="5 6">Jin2</strain>
    </source>
</reference>
<evidence type="ECO:0000313" key="5">
    <source>
        <dbReference type="EMBL" id="MBL0719533.1"/>
    </source>
</evidence>
<evidence type="ECO:0000313" key="6">
    <source>
        <dbReference type="Proteomes" id="UP000643207"/>
    </source>
</evidence>
<evidence type="ECO:0000259" key="4">
    <source>
        <dbReference type="Pfam" id="PF01755"/>
    </source>
</evidence>
<evidence type="ECO:0000256" key="3">
    <source>
        <dbReference type="ARBA" id="ARBA00022985"/>
    </source>
</evidence>
<sequence length="258" mass="28444">MSSEPRGLTIRVLNMAHDHGRRQHMEVQLQALGLSARFLPAIDGLTPAAARPASCALSAGEWGCYLSHRQAWLEQVAAGEPWGLVLEDDLHLDPALPQRLDKIRQHWPSGLHGVRLGHLCPAVGRLLWGEAAGICLVLPIKNPSGGQGYLLSLDGALRLAKQLRPRERPLDSELDHAWQHGIALGLLLPAVVWPDAKAVSRIGTSGRAHTSRSHAMGARWMRSIRKHLALARLMHRMTGRISAYWQAPTVRARVPDEY</sequence>